<keyword evidence="3" id="KW-1015">Disulfide bond</keyword>
<dbReference type="PROSITE" id="PS00280">
    <property type="entry name" value="BPTI_KUNITZ_1"/>
    <property type="match status" value="1"/>
</dbReference>
<dbReference type="PANTHER" id="PTHR10083">
    <property type="entry name" value="KUNITZ-TYPE PROTEASE INHIBITOR-RELATED"/>
    <property type="match status" value="1"/>
</dbReference>
<dbReference type="SMART" id="SM00131">
    <property type="entry name" value="KU"/>
    <property type="match status" value="2"/>
</dbReference>
<name>A0A0M3JGJ7_ANISI</name>
<dbReference type="AlphaFoldDB" id="A0A0M3JGJ7"/>
<sequence>LFAELCQLPEDPGPCFGEIIRWRYDPEQRACVTFTYTGCGHNANYFTSEEACERACGSFREQDVCSMDVEKGTCHLHLTKWYYNKDTGECHVFMYSGCKGNGNRFSSKAECEHLCHKETAVSQE</sequence>
<dbReference type="FunFam" id="4.10.410.10:FF:000020">
    <property type="entry name" value="Collagen, type VI, alpha 3"/>
    <property type="match status" value="1"/>
</dbReference>
<dbReference type="WBParaSite" id="ASIM_0000675201-mRNA-1">
    <property type="protein sequence ID" value="ASIM_0000675201-mRNA-1"/>
    <property type="gene ID" value="ASIM_0000675201"/>
</dbReference>
<dbReference type="GO" id="GO:0005615">
    <property type="term" value="C:extracellular space"/>
    <property type="evidence" value="ECO:0007669"/>
    <property type="project" value="TreeGrafter"/>
</dbReference>
<dbReference type="InterPro" id="IPR036880">
    <property type="entry name" value="Kunitz_BPTI_sf"/>
</dbReference>
<dbReference type="GO" id="GO:0004867">
    <property type="term" value="F:serine-type endopeptidase inhibitor activity"/>
    <property type="evidence" value="ECO:0007669"/>
    <property type="project" value="UniProtKB-KW"/>
</dbReference>
<feature type="domain" description="BPTI/Kunitz inhibitor" evidence="4">
    <location>
        <begin position="6"/>
        <end position="56"/>
    </location>
</feature>
<accession>A0A0M3JGJ7</accession>
<evidence type="ECO:0000259" key="4">
    <source>
        <dbReference type="PROSITE" id="PS50279"/>
    </source>
</evidence>
<dbReference type="InterPro" id="IPR002223">
    <property type="entry name" value="Kunitz_BPTI"/>
</dbReference>
<dbReference type="PRINTS" id="PR00759">
    <property type="entry name" value="BASICPTASE"/>
</dbReference>
<feature type="domain" description="BPTI/Kunitz inhibitor" evidence="4">
    <location>
        <begin position="65"/>
        <end position="115"/>
    </location>
</feature>
<dbReference type="InterPro" id="IPR020901">
    <property type="entry name" value="Prtase_inh_Kunz-CS"/>
</dbReference>
<evidence type="ECO:0000313" key="5">
    <source>
        <dbReference type="WBParaSite" id="ASIM_0000675201-mRNA-1"/>
    </source>
</evidence>
<dbReference type="Pfam" id="PF00014">
    <property type="entry name" value="Kunitz_BPTI"/>
    <property type="match status" value="2"/>
</dbReference>
<reference evidence="5" key="1">
    <citation type="submission" date="2017-02" db="UniProtKB">
        <authorList>
            <consortium name="WormBaseParasite"/>
        </authorList>
    </citation>
    <scope>IDENTIFICATION</scope>
</reference>
<dbReference type="Gene3D" id="4.10.410.10">
    <property type="entry name" value="Pancreatic trypsin inhibitor Kunitz domain"/>
    <property type="match status" value="2"/>
</dbReference>
<dbReference type="CDD" id="cd00109">
    <property type="entry name" value="Kunitz-type"/>
    <property type="match status" value="2"/>
</dbReference>
<dbReference type="PANTHER" id="PTHR10083:SF374">
    <property type="entry name" value="BPTI_KUNITZ INHIBITOR DOMAIN-CONTAINING PROTEIN"/>
    <property type="match status" value="1"/>
</dbReference>
<dbReference type="InterPro" id="IPR050098">
    <property type="entry name" value="TFPI/VKTCI-like"/>
</dbReference>
<proteinExistence type="predicted"/>
<organism evidence="5">
    <name type="scientific">Anisakis simplex</name>
    <name type="common">Herring worm</name>
    <dbReference type="NCBI Taxonomy" id="6269"/>
    <lineage>
        <taxon>Eukaryota</taxon>
        <taxon>Metazoa</taxon>
        <taxon>Ecdysozoa</taxon>
        <taxon>Nematoda</taxon>
        <taxon>Chromadorea</taxon>
        <taxon>Rhabditida</taxon>
        <taxon>Spirurina</taxon>
        <taxon>Ascaridomorpha</taxon>
        <taxon>Ascaridoidea</taxon>
        <taxon>Anisakidae</taxon>
        <taxon>Anisakis</taxon>
        <taxon>Anisakis simplex complex</taxon>
    </lineage>
</organism>
<evidence type="ECO:0000256" key="3">
    <source>
        <dbReference type="ARBA" id="ARBA00023157"/>
    </source>
</evidence>
<dbReference type="PROSITE" id="PS50279">
    <property type="entry name" value="BPTI_KUNITZ_2"/>
    <property type="match status" value="2"/>
</dbReference>
<protein>
    <submittedName>
        <fullName evidence="5">Kunitz</fullName>
    </submittedName>
</protein>
<keyword evidence="2" id="KW-0722">Serine protease inhibitor</keyword>
<dbReference type="SUPFAM" id="SSF57362">
    <property type="entry name" value="BPTI-like"/>
    <property type="match status" value="2"/>
</dbReference>
<evidence type="ECO:0000256" key="2">
    <source>
        <dbReference type="ARBA" id="ARBA00022900"/>
    </source>
</evidence>
<keyword evidence="1" id="KW-0646">Protease inhibitor</keyword>
<evidence type="ECO:0000256" key="1">
    <source>
        <dbReference type="ARBA" id="ARBA00022690"/>
    </source>
</evidence>